<protein>
    <recommendedName>
        <fullName evidence="4">CarD-like/TRCF RNAP-interacting domain-containing protein</fullName>
    </recommendedName>
</protein>
<dbReference type="EMBL" id="JAVDYG010000001">
    <property type="protein sequence ID" value="MDR7362766.1"/>
    <property type="molecule type" value="Genomic_DNA"/>
</dbReference>
<keyword evidence="3" id="KW-1185">Reference proteome</keyword>
<name>A0ABU2BWJ2_9ACTN</name>
<evidence type="ECO:0000313" key="3">
    <source>
        <dbReference type="Proteomes" id="UP001183648"/>
    </source>
</evidence>
<sequence length="101" mass="11507">MSEPPPWLVEGADVVHPTHGTGTVARVGEERRLPTVWVDFDYGERRALAMRYAVDLLRRPQAGSQRTRPKPAVRCDQCGRRPVVLRAEGHQWCEEHVPQEV</sequence>
<gene>
    <name evidence="2" type="ORF">J2S63_002319</name>
</gene>
<comment type="caution">
    <text evidence="2">The sequence shown here is derived from an EMBL/GenBank/DDBJ whole genome shotgun (WGS) entry which is preliminary data.</text>
</comment>
<evidence type="ECO:0000256" key="1">
    <source>
        <dbReference type="SAM" id="MobiDB-lite"/>
    </source>
</evidence>
<reference evidence="2 3" key="1">
    <citation type="submission" date="2023-07" db="EMBL/GenBank/DDBJ databases">
        <title>Sequencing the genomes of 1000 actinobacteria strains.</title>
        <authorList>
            <person name="Klenk H.-P."/>
        </authorList>
    </citation>
    <scope>NUCLEOTIDE SEQUENCE [LARGE SCALE GENOMIC DNA]</scope>
    <source>
        <strain evidence="2 3">DSM 19426</strain>
    </source>
</reference>
<proteinExistence type="predicted"/>
<dbReference type="Proteomes" id="UP001183648">
    <property type="component" value="Unassembled WGS sequence"/>
</dbReference>
<feature type="region of interest" description="Disordered" evidence="1">
    <location>
        <begin position="1"/>
        <end position="23"/>
    </location>
</feature>
<dbReference type="RefSeq" id="WP_310302152.1">
    <property type="nucleotide sequence ID" value="NZ_BAAAPS010000013.1"/>
</dbReference>
<accession>A0ABU2BWJ2</accession>
<organism evidence="2 3">
    <name type="scientific">Nocardioides marmoribigeumensis</name>
    <dbReference type="NCBI Taxonomy" id="433649"/>
    <lineage>
        <taxon>Bacteria</taxon>
        <taxon>Bacillati</taxon>
        <taxon>Actinomycetota</taxon>
        <taxon>Actinomycetes</taxon>
        <taxon>Propionibacteriales</taxon>
        <taxon>Nocardioidaceae</taxon>
        <taxon>Nocardioides</taxon>
    </lineage>
</organism>
<evidence type="ECO:0000313" key="2">
    <source>
        <dbReference type="EMBL" id="MDR7362766.1"/>
    </source>
</evidence>
<evidence type="ECO:0008006" key="4">
    <source>
        <dbReference type="Google" id="ProtNLM"/>
    </source>
</evidence>